<proteinExistence type="predicted"/>
<organism evidence="4 5">
    <name type="scientific">Stenomitos frigidus AS-A4</name>
    <dbReference type="NCBI Taxonomy" id="2933935"/>
    <lineage>
        <taxon>Bacteria</taxon>
        <taxon>Bacillati</taxon>
        <taxon>Cyanobacteriota</taxon>
        <taxon>Cyanophyceae</taxon>
        <taxon>Leptolyngbyales</taxon>
        <taxon>Leptolyngbyaceae</taxon>
        <taxon>Stenomitos</taxon>
    </lineage>
</organism>
<keyword evidence="2" id="KW-0472">Membrane</keyword>
<name>A0ABV0KJU5_9CYAN</name>
<keyword evidence="2" id="KW-0812">Transmembrane</keyword>
<comment type="subcellular location">
    <subcellularLocation>
        <location evidence="1">Membrane</location>
        <topology evidence="1">Multi-pass membrane protein</topology>
    </subcellularLocation>
</comment>
<dbReference type="Proteomes" id="UP001476950">
    <property type="component" value="Unassembled WGS sequence"/>
</dbReference>
<feature type="transmembrane region" description="Helical" evidence="2">
    <location>
        <begin position="87"/>
        <end position="108"/>
    </location>
</feature>
<evidence type="ECO:0000259" key="3">
    <source>
        <dbReference type="Pfam" id="PF14159"/>
    </source>
</evidence>
<gene>
    <name evidence="4" type="ORF">NDI38_13855</name>
</gene>
<feature type="domain" description="Cyanobacterial aminoacyl-tRNA synthetase CAAD" evidence="3">
    <location>
        <begin position="76"/>
        <end position="159"/>
    </location>
</feature>
<dbReference type="Pfam" id="PF14159">
    <property type="entry name" value="CAAD"/>
    <property type="match status" value="1"/>
</dbReference>
<sequence length="162" mass="17600">MSTEVVTTNEYGEVEEVMSVDGSSTTDPMLMEAPATQDTVIQETATATTDAADAAGEAWASFQVKANAFLAKAIQSTGTFLEQNKQLLSVLGWTLLTLLGIRVVFAALDAIDDIPLVTPVLKLIGLATVAWFIWRYLLRANNRHELSQMFNNAKAELFGDQS</sequence>
<accession>A0ABV0KJU5</accession>
<dbReference type="RefSeq" id="WP_190446492.1">
    <property type="nucleotide sequence ID" value="NZ_JAMPLM010000011.1"/>
</dbReference>
<protein>
    <submittedName>
        <fullName evidence="4">CAAD domain-containing protein</fullName>
    </submittedName>
</protein>
<dbReference type="InterPro" id="IPR033344">
    <property type="entry name" value="CURT1"/>
</dbReference>
<evidence type="ECO:0000313" key="5">
    <source>
        <dbReference type="Proteomes" id="UP001476950"/>
    </source>
</evidence>
<keyword evidence="5" id="KW-1185">Reference proteome</keyword>
<feature type="transmembrane region" description="Helical" evidence="2">
    <location>
        <begin position="120"/>
        <end position="138"/>
    </location>
</feature>
<dbReference type="InterPro" id="IPR025564">
    <property type="entry name" value="CAAD_dom"/>
</dbReference>
<reference evidence="4 5" key="1">
    <citation type="submission" date="2022-04" db="EMBL/GenBank/DDBJ databases">
        <title>Positive selection, recombination, and allopatry shape intraspecific diversity of widespread and dominant cyanobacteria.</title>
        <authorList>
            <person name="Wei J."/>
            <person name="Shu W."/>
            <person name="Hu C."/>
        </authorList>
    </citation>
    <scope>NUCLEOTIDE SEQUENCE [LARGE SCALE GENOMIC DNA]</scope>
    <source>
        <strain evidence="4 5">AS-A4</strain>
    </source>
</reference>
<dbReference type="PANTHER" id="PTHR33222">
    <property type="match status" value="1"/>
</dbReference>
<evidence type="ECO:0000256" key="1">
    <source>
        <dbReference type="ARBA" id="ARBA00004141"/>
    </source>
</evidence>
<dbReference type="PANTHER" id="PTHR33222:SF4">
    <property type="entry name" value="PROTEIN CURVATURE THYLAKOID 1A, CHLOROPLASTIC"/>
    <property type="match status" value="1"/>
</dbReference>
<evidence type="ECO:0000313" key="4">
    <source>
        <dbReference type="EMBL" id="MEP1059526.1"/>
    </source>
</evidence>
<evidence type="ECO:0000256" key="2">
    <source>
        <dbReference type="SAM" id="Phobius"/>
    </source>
</evidence>
<comment type="caution">
    <text evidence="4">The sequence shown here is derived from an EMBL/GenBank/DDBJ whole genome shotgun (WGS) entry which is preliminary data.</text>
</comment>
<dbReference type="EMBL" id="JAMPLM010000011">
    <property type="protein sequence ID" value="MEP1059526.1"/>
    <property type="molecule type" value="Genomic_DNA"/>
</dbReference>
<keyword evidence="2" id="KW-1133">Transmembrane helix</keyword>